<dbReference type="Proteomes" id="UP000789702">
    <property type="component" value="Unassembled WGS sequence"/>
</dbReference>
<keyword evidence="2" id="KW-1185">Reference proteome</keyword>
<accession>A0ACA9QIW7</accession>
<evidence type="ECO:0000313" key="2">
    <source>
        <dbReference type="Proteomes" id="UP000789702"/>
    </source>
</evidence>
<dbReference type="EMBL" id="CAJVPU010048058">
    <property type="protein sequence ID" value="CAG8754832.1"/>
    <property type="molecule type" value="Genomic_DNA"/>
</dbReference>
<organism evidence="1 2">
    <name type="scientific">Dentiscutata heterogama</name>
    <dbReference type="NCBI Taxonomy" id="1316150"/>
    <lineage>
        <taxon>Eukaryota</taxon>
        <taxon>Fungi</taxon>
        <taxon>Fungi incertae sedis</taxon>
        <taxon>Mucoromycota</taxon>
        <taxon>Glomeromycotina</taxon>
        <taxon>Glomeromycetes</taxon>
        <taxon>Diversisporales</taxon>
        <taxon>Gigasporaceae</taxon>
        <taxon>Dentiscutata</taxon>
    </lineage>
</organism>
<sequence>IAKTGEHNVLNRVIDAERPYDFISPGGPRSTFHQYCLHALHIQGANFDKYNYSR</sequence>
<reference evidence="1" key="1">
    <citation type="submission" date="2021-06" db="EMBL/GenBank/DDBJ databases">
        <authorList>
            <person name="Kallberg Y."/>
            <person name="Tangrot J."/>
            <person name="Rosling A."/>
        </authorList>
    </citation>
    <scope>NUCLEOTIDE SEQUENCE</scope>
    <source>
        <strain evidence="1">IL203A</strain>
    </source>
</reference>
<gene>
    <name evidence="1" type="ORF">DHETER_LOCUS14865</name>
</gene>
<protein>
    <submittedName>
        <fullName evidence="1">16680_t:CDS:1</fullName>
    </submittedName>
</protein>
<comment type="caution">
    <text evidence="1">The sequence shown here is derived from an EMBL/GenBank/DDBJ whole genome shotgun (WGS) entry which is preliminary data.</text>
</comment>
<proteinExistence type="predicted"/>
<feature type="non-terminal residue" evidence="1">
    <location>
        <position position="54"/>
    </location>
</feature>
<feature type="non-terminal residue" evidence="1">
    <location>
        <position position="1"/>
    </location>
</feature>
<evidence type="ECO:0000313" key="1">
    <source>
        <dbReference type="EMBL" id="CAG8754832.1"/>
    </source>
</evidence>
<name>A0ACA9QIW7_9GLOM</name>